<dbReference type="Pfam" id="PF00682">
    <property type="entry name" value="HMGL-like"/>
    <property type="match status" value="1"/>
</dbReference>
<evidence type="ECO:0000259" key="5">
    <source>
        <dbReference type="Pfam" id="PF00682"/>
    </source>
</evidence>
<dbReference type="GO" id="GO:0003852">
    <property type="term" value="F:2-isopropylmalate synthase activity"/>
    <property type="evidence" value="ECO:0007669"/>
    <property type="project" value="UniProtKB-EC"/>
</dbReference>
<dbReference type="Gene3D" id="3.20.20.70">
    <property type="entry name" value="Aldolase class I"/>
    <property type="match status" value="1"/>
</dbReference>
<dbReference type="EMBL" id="RFDI01002101">
    <property type="protein sequence ID" value="RSR29067.1"/>
    <property type="molecule type" value="Genomic_DNA"/>
</dbReference>
<evidence type="ECO:0000256" key="1">
    <source>
        <dbReference type="ARBA" id="ARBA00000064"/>
    </source>
</evidence>
<dbReference type="PANTHER" id="PTHR46911">
    <property type="match status" value="1"/>
</dbReference>
<protein>
    <submittedName>
        <fullName evidence="6">2-isopropylmalate synthase</fullName>
    </submittedName>
</protein>
<dbReference type="PROSITE" id="PS00815">
    <property type="entry name" value="AIPM_HOMOCIT_SYNTH_1"/>
    <property type="match status" value="1"/>
</dbReference>
<comment type="similarity">
    <text evidence="2">Belongs to the alpha-IPM synthase/homocitrate synthase family. LeuA type 2 subfamily.</text>
</comment>
<name>A0A429MIJ1_ACIBA</name>
<reference evidence="6 7" key="1">
    <citation type="submission" date="2018-10" db="EMBL/GenBank/DDBJ databases">
        <title>GWAS and RNA-Seq identify cryptic mechanisms of antimicrobial resistance in Acinetobacter baumannii.</title>
        <authorList>
            <person name="Sahl J.W."/>
        </authorList>
    </citation>
    <scope>NUCLEOTIDE SEQUENCE [LARGE SCALE GENOMIC DNA]</scope>
    <source>
        <strain evidence="6 7">TG28175</strain>
    </source>
</reference>
<gene>
    <name evidence="6" type="ORF">EA686_25930</name>
</gene>
<feature type="non-terminal residue" evidence="6">
    <location>
        <position position="149"/>
    </location>
</feature>
<organism evidence="6 7">
    <name type="scientific">Acinetobacter baumannii</name>
    <dbReference type="NCBI Taxonomy" id="470"/>
    <lineage>
        <taxon>Bacteria</taxon>
        <taxon>Pseudomonadati</taxon>
        <taxon>Pseudomonadota</taxon>
        <taxon>Gammaproteobacteria</taxon>
        <taxon>Moraxellales</taxon>
        <taxon>Moraxellaceae</taxon>
        <taxon>Acinetobacter</taxon>
        <taxon>Acinetobacter calcoaceticus/baumannii complex</taxon>
    </lineage>
</organism>
<dbReference type="GO" id="GO:0019752">
    <property type="term" value="P:carboxylic acid metabolic process"/>
    <property type="evidence" value="ECO:0007669"/>
    <property type="project" value="InterPro"/>
</dbReference>
<comment type="catalytic activity">
    <reaction evidence="1">
        <text>3-methyl-2-oxobutanoate + acetyl-CoA + H2O = (2S)-2-isopropylmalate + CoA + H(+)</text>
        <dbReference type="Rhea" id="RHEA:21524"/>
        <dbReference type="ChEBI" id="CHEBI:1178"/>
        <dbReference type="ChEBI" id="CHEBI:11851"/>
        <dbReference type="ChEBI" id="CHEBI:15377"/>
        <dbReference type="ChEBI" id="CHEBI:15378"/>
        <dbReference type="ChEBI" id="CHEBI:57287"/>
        <dbReference type="ChEBI" id="CHEBI:57288"/>
        <dbReference type="EC" id="2.3.3.13"/>
    </reaction>
</comment>
<dbReference type="SUPFAM" id="SSF51569">
    <property type="entry name" value="Aldolase"/>
    <property type="match status" value="1"/>
</dbReference>
<evidence type="ECO:0000313" key="6">
    <source>
        <dbReference type="EMBL" id="RSR29067.1"/>
    </source>
</evidence>
<sequence length="149" mass="17475">MMLADPSKKYRRMYQRVDLPDRQWPNNEITKAPIWMSTDLRDGNQAIFEPMNMEQKFKMFKMLVKIGFKHIEIGFPSASQIDFDFTRMLIEENHIPDDVYIEVLVQARDHLIERTFEALAGAKRAIVHIYNSNSPTFRQKVLNVDVNGA</sequence>
<comment type="caution">
    <text evidence="6">The sequence shown here is derived from an EMBL/GenBank/DDBJ whole genome shotgun (WGS) entry which is preliminary data.</text>
</comment>
<dbReference type="InterPro" id="IPR002034">
    <property type="entry name" value="AIPM/Hcit_synth_CS"/>
</dbReference>
<dbReference type="PANTHER" id="PTHR46911:SF1">
    <property type="entry name" value="2-ISOPROPYLMALATE SYNTHASE"/>
    <property type="match status" value="1"/>
</dbReference>
<evidence type="ECO:0000313" key="7">
    <source>
        <dbReference type="Proteomes" id="UP000280073"/>
    </source>
</evidence>
<dbReference type="Proteomes" id="UP000280073">
    <property type="component" value="Unassembled WGS sequence"/>
</dbReference>
<dbReference type="InterPro" id="IPR000891">
    <property type="entry name" value="PYR_CT"/>
</dbReference>
<evidence type="ECO:0000256" key="4">
    <source>
        <dbReference type="RuleBase" id="RU003523"/>
    </source>
</evidence>
<evidence type="ECO:0000256" key="2">
    <source>
        <dbReference type="ARBA" id="ARBA00009767"/>
    </source>
</evidence>
<evidence type="ECO:0000256" key="3">
    <source>
        <dbReference type="ARBA" id="ARBA00022679"/>
    </source>
</evidence>
<keyword evidence="3 4" id="KW-0808">Transferase</keyword>
<dbReference type="AlphaFoldDB" id="A0A429MIJ1"/>
<accession>A0A429MIJ1</accession>
<dbReference type="InterPro" id="IPR013785">
    <property type="entry name" value="Aldolase_TIM"/>
</dbReference>
<proteinExistence type="inferred from homology"/>
<feature type="domain" description="Pyruvate carboxyltransferase" evidence="5">
    <location>
        <begin position="33"/>
        <end position="147"/>
    </location>
</feature>